<organism evidence="2">
    <name type="scientific">Schizophyllum commune (strain H4-8 / FGSC 9210)</name>
    <name type="common">Split gill fungus</name>
    <dbReference type="NCBI Taxonomy" id="578458"/>
    <lineage>
        <taxon>Eukaryota</taxon>
        <taxon>Fungi</taxon>
        <taxon>Dikarya</taxon>
        <taxon>Basidiomycota</taxon>
        <taxon>Agaricomycotina</taxon>
        <taxon>Agaricomycetes</taxon>
        <taxon>Agaricomycetidae</taxon>
        <taxon>Agaricales</taxon>
        <taxon>Schizophyllaceae</taxon>
        <taxon>Schizophyllum</taxon>
    </lineage>
</organism>
<accession>D8QHU8</accession>
<dbReference type="VEuPathDB" id="FungiDB:SCHCODRAFT_02672464"/>
<dbReference type="InParanoid" id="D8QHU8"/>
<keyword evidence="2" id="KW-1185">Reference proteome</keyword>
<dbReference type="AlphaFoldDB" id="D8QHU8"/>
<dbReference type="HOGENOM" id="CLU_512507_0_0_1"/>
<sequence length="532" mass="59776">MPAIFPGVESECELLLTYRQLARDSTALHEIPGLQKRLSALSKSPRLFQYLGNDPADVPVHEWVPRSSTVITITTCFLAMDVIAHRDPSLTIWTQRALAAFLPRAFRWLPYLHPAYSNLRPHPYHIGVLVHILPVMYRHATRTWSFRERSATLNRYLLSLWIHVVTHLDPDSWDAPHDGGTSDLDHLHLLGDCVLDMLSPKDALAGRPERSHLCATLREEFLLVTKGKPRRALAGFLRTVTGLFGHATASLEHRPLHVHIRVITALVENIVPETCHSRDILRLSVDLSRQTRRTDAVEAACHLLLALWTTARNNDPLVWSLQRGLIHVLRPDHRDSVVVESARLAIHRYVAARTTSRGILLALMAERLPLSVLTEGFSGDVSVMREVEVLLERRLQMISFAGGRTCSMKLCRKAMTSTQIYCCNIKSPFDTAFAALQALEYMHSARGCNLLEDLVRIEEACRALEGPDEVNVELLLDRLPPQHTITLKTPAGSPPTKTILIMKARLFLHKPSVVTIVLEPKSLSSFLGAFNL</sequence>
<name>D8QHU8_SCHCM</name>
<reference evidence="1 2" key="1">
    <citation type="journal article" date="2010" name="Nat. Biotechnol.">
        <title>Genome sequence of the model mushroom Schizophyllum commune.</title>
        <authorList>
            <person name="Ohm R.A."/>
            <person name="de Jong J.F."/>
            <person name="Lugones L.G."/>
            <person name="Aerts A."/>
            <person name="Kothe E."/>
            <person name="Stajich J.E."/>
            <person name="de Vries R.P."/>
            <person name="Record E."/>
            <person name="Levasseur A."/>
            <person name="Baker S.E."/>
            <person name="Bartholomew K.A."/>
            <person name="Coutinho P.M."/>
            <person name="Erdmann S."/>
            <person name="Fowler T.J."/>
            <person name="Gathman A.C."/>
            <person name="Lombard V."/>
            <person name="Henrissat B."/>
            <person name="Knabe N."/>
            <person name="Kuees U."/>
            <person name="Lilly W.W."/>
            <person name="Lindquist E."/>
            <person name="Lucas S."/>
            <person name="Magnuson J.K."/>
            <person name="Piumi F."/>
            <person name="Raudaskoski M."/>
            <person name="Salamov A."/>
            <person name="Schmutz J."/>
            <person name="Schwarze F.W.M.R."/>
            <person name="vanKuyk P.A."/>
            <person name="Horton J.S."/>
            <person name="Grigoriev I.V."/>
            <person name="Woesten H.A.B."/>
        </authorList>
    </citation>
    <scope>NUCLEOTIDE SEQUENCE [LARGE SCALE GENOMIC DNA]</scope>
    <source>
        <strain evidence="2">H4-8 / FGSC 9210</strain>
    </source>
</reference>
<evidence type="ECO:0000313" key="2">
    <source>
        <dbReference type="Proteomes" id="UP000007431"/>
    </source>
</evidence>
<gene>
    <name evidence="1" type="ORF">SCHCODRAFT_113444</name>
</gene>
<feature type="non-terminal residue" evidence="1">
    <location>
        <position position="532"/>
    </location>
</feature>
<dbReference type="Proteomes" id="UP000007431">
    <property type="component" value="Unassembled WGS sequence"/>
</dbReference>
<dbReference type="OrthoDB" id="10573108at2759"/>
<evidence type="ECO:0000313" key="1">
    <source>
        <dbReference type="EMBL" id="EFI92991.1"/>
    </source>
</evidence>
<dbReference type="EMBL" id="GL377312">
    <property type="protein sequence ID" value="EFI92991.1"/>
    <property type="molecule type" value="Genomic_DNA"/>
</dbReference>
<protein>
    <submittedName>
        <fullName evidence="1">Uncharacterized protein</fullName>
    </submittedName>
</protein>
<proteinExistence type="predicted"/>
<dbReference type="KEGG" id="scm:SCHCO_02672464"/>
<dbReference type="GeneID" id="9591665"/>